<dbReference type="EC" id="3.1.3.1" evidence="1"/>
<dbReference type="RefSeq" id="WP_249831788.1">
    <property type="nucleotide sequence ID" value="NZ_JAMGBE010000003.1"/>
</dbReference>
<comment type="caution">
    <text evidence="3">The sequence shown here is derived from an EMBL/GenBank/DDBJ whole genome shotgun (WGS) entry which is preliminary data.</text>
</comment>
<dbReference type="InterPro" id="IPR002591">
    <property type="entry name" value="Phosphodiest/P_Trfase"/>
</dbReference>
<dbReference type="EMBL" id="JAMGBE010000003">
    <property type="protein sequence ID" value="MCL6730292.1"/>
    <property type="molecule type" value="Genomic_DNA"/>
</dbReference>
<organism evidence="3 4">
    <name type="scientific">Sphingomonas hankyongi</name>
    <dbReference type="NCBI Taxonomy" id="2908209"/>
    <lineage>
        <taxon>Bacteria</taxon>
        <taxon>Pseudomonadati</taxon>
        <taxon>Pseudomonadota</taxon>
        <taxon>Alphaproteobacteria</taxon>
        <taxon>Sphingomonadales</taxon>
        <taxon>Sphingomonadaceae</taxon>
        <taxon>Sphingomonas</taxon>
    </lineage>
</organism>
<accession>A0ABT0S362</accession>
<dbReference type="SUPFAM" id="SSF53649">
    <property type="entry name" value="Alkaline phosphatase-like"/>
    <property type="match status" value="1"/>
</dbReference>
<dbReference type="InterPro" id="IPR026263">
    <property type="entry name" value="Alkaline_phosphatase_prok"/>
</dbReference>
<keyword evidence="4" id="KW-1185">Reference proteome</keyword>
<dbReference type="InterPro" id="IPR017850">
    <property type="entry name" value="Alkaline_phosphatase_core_sf"/>
</dbReference>
<dbReference type="Gene3D" id="3.40.720.10">
    <property type="entry name" value="Alkaline Phosphatase, subunit A"/>
    <property type="match status" value="1"/>
</dbReference>
<keyword evidence="1" id="KW-0479">Metal-binding</keyword>
<keyword evidence="1" id="KW-0862">Zinc</keyword>
<evidence type="ECO:0000313" key="4">
    <source>
        <dbReference type="Proteomes" id="UP001165342"/>
    </source>
</evidence>
<dbReference type="PIRSF" id="PIRSF031924">
    <property type="entry name" value="Pi-irrepressible_AP"/>
    <property type="match status" value="1"/>
</dbReference>
<dbReference type="Gene3D" id="3.30.1360.150">
    <property type="match status" value="1"/>
</dbReference>
<dbReference type="Pfam" id="PF01663">
    <property type="entry name" value="Phosphodiest"/>
    <property type="match status" value="1"/>
</dbReference>
<evidence type="ECO:0000256" key="2">
    <source>
        <dbReference type="SAM" id="SignalP"/>
    </source>
</evidence>
<dbReference type="CDD" id="cd16016">
    <property type="entry name" value="AP-SPAP"/>
    <property type="match status" value="1"/>
</dbReference>
<comment type="catalytic activity">
    <reaction evidence="1">
        <text>a phosphate monoester + H2O = an alcohol + phosphate</text>
        <dbReference type="Rhea" id="RHEA:15017"/>
        <dbReference type="ChEBI" id="CHEBI:15377"/>
        <dbReference type="ChEBI" id="CHEBI:30879"/>
        <dbReference type="ChEBI" id="CHEBI:43474"/>
        <dbReference type="ChEBI" id="CHEBI:67140"/>
        <dbReference type="EC" id="3.1.3.1"/>
    </reaction>
</comment>
<keyword evidence="2" id="KW-0732">Signal</keyword>
<evidence type="ECO:0000313" key="3">
    <source>
        <dbReference type="EMBL" id="MCL6730292.1"/>
    </source>
</evidence>
<sequence>MRKLVLAAAAAFIPTVAWAQSVAQPVSATAPKLTIVISVDQLSADLWNEYRPQFAGGFARLASGTVFRNGYQSHAGTETCPGHATILTGVRSGRAGIPINNWFDFTVSRADKAVYCAEDETVPGSSSDAYTVSARHLKVPTLGEYLKAAMPGSRSVAVAGKDRAAVMMGGHNVDQRWFFKAKMFQTDLQDVAVPASVARANAAVSAQIARAQPGLEPPPFCASKAKSYVLGGRPDSLKGEPRTVGLGRFDRAAGDANAFSNSPEYDGAVLALAAALIGEMQLGRGPSPDLLSIGLSATDYVGHRFGTEGQEMCLQLLSLDRDLGDFFGVLDRSGIDYAVALTADHGSFDIPERAKERLADAAYVDVALDASDVGKAIGDKLGIKGPVLFGEWAGDIWINGALSPADRRRVMDEALRIYRAHPQVEAVFTKDEIARTPVPVVSPDKWTLVQRARASFDPQRSGDLWVVLKEHVSPYPSTPALASTHGTPWDHDRRVPIVFWRAGMSGSLREEAVETVDIMPTLAAMLGLRITSEKIDGHCLPDSGLISCPPR</sequence>
<feature type="chain" id="PRO_5046900050" description="Alkaline phosphatase" evidence="2">
    <location>
        <begin position="20"/>
        <end position="551"/>
    </location>
</feature>
<protein>
    <recommendedName>
        <fullName evidence="1">Alkaline phosphatase</fullName>
        <ecNumber evidence="1">3.1.3.1</ecNumber>
    </recommendedName>
</protein>
<comment type="function">
    <text evidence="1">Alkaline phosphatase with broad substrate specificity.</text>
</comment>
<reference evidence="3" key="1">
    <citation type="submission" date="2022-05" db="EMBL/GenBank/DDBJ databases">
        <authorList>
            <person name="Jo J.-H."/>
            <person name="Im W.-T."/>
        </authorList>
    </citation>
    <scope>NUCLEOTIDE SEQUENCE</scope>
    <source>
        <strain evidence="3">SE220</strain>
    </source>
</reference>
<name>A0ABT0S362_9SPHN</name>
<proteinExistence type="predicted"/>
<comment type="cofactor">
    <cofactor evidence="1">
        <name>Zn(2+)</name>
        <dbReference type="ChEBI" id="CHEBI:29105"/>
    </cofactor>
    <text evidence="1">Binds 2 Zn(2+) ions.</text>
</comment>
<feature type="signal peptide" evidence="2">
    <location>
        <begin position="1"/>
        <end position="19"/>
    </location>
</feature>
<gene>
    <name evidence="3" type="ORF">LZ538_09530</name>
</gene>
<evidence type="ECO:0000256" key="1">
    <source>
        <dbReference type="PIRNR" id="PIRNR031924"/>
    </source>
</evidence>
<dbReference type="Proteomes" id="UP001165342">
    <property type="component" value="Unassembled WGS sequence"/>
</dbReference>